<evidence type="ECO:0000256" key="2">
    <source>
        <dbReference type="ARBA" id="ARBA00022692"/>
    </source>
</evidence>
<keyword evidence="11" id="KW-1185">Reference proteome</keyword>
<feature type="domain" description="G-protein coupled receptors family 1 profile" evidence="9">
    <location>
        <begin position="11"/>
        <end position="100"/>
    </location>
</feature>
<evidence type="ECO:0000256" key="1">
    <source>
        <dbReference type="ARBA" id="ARBA00004370"/>
    </source>
</evidence>
<dbReference type="InterPro" id="IPR017452">
    <property type="entry name" value="GPCR_Rhodpsn_7TM"/>
</dbReference>
<evidence type="ECO:0000313" key="11">
    <source>
        <dbReference type="Proteomes" id="UP001460270"/>
    </source>
</evidence>
<feature type="transmembrane region" description="Helical" evidence="8">
    <location>
        <begin position="58"/>
        <end position="86"/>
    </location>
</feature>
<evidence type="ECO:0000259" key="9">
    <source>
        <dbReference type="PROSITE" id="PS50262"/>
    </source>
</evidence>
<accession>A0AAW0P0Q4</accession>
<dbReference type="GO" id="GO:0007204">
    <property type="term" value="P:positive regulation of cytosolic calcium ion concentration"/>
    <property type="evidence" value="ECO:0007669"/>
    <property type="project" value="TreeGrafter"/>
</dbReference>
<comment type="subcellular location">
    <subcellularLocation>
        <location evidence="1">Membrane</location>
    </subcellularLocation>
</comment>
<dbReference type="Gene3D" id="1.20.1070.10">
    <property type="entry name" value="Rhodopsin 7-helix transmembrane proteins"/>
    <property type="match status" value="1"/>
</dbReference>
<feature type="transmembrane region" description="Helical" evidence="8">
    <location>
        <begin position="32"/>
        <end position="52"/>
    </location>
</feature>
<keyword evidence="3 8" id="KW-1133">Transmembrane helix</keyword>
<dbReference type="InterPro" id="IPR050119">
    <property type="entry name" value="CCR1-9-like"/>
</dbReference>
<keyword evidence="7" id="KW-0807">Transducer</keyword>
<name>A0AAW0P0Q4_9GOBI</name>
<dbReference type="SUPFAM" id="SSF81321">
    <property type="entry name" value="Family A G protein-coupled receptor-like"/>
    <property type="match status" value="1"/>
</dbReference>
<comment type="caution">
    <text evidence="10">The sequence shown here is derived from an EMBL/GenBank/DDBJ whole genome shotgun (WGS) entry which is preliminary data.</text>
</comment>
<dbReference type="GO" id="GO:0019722">
    <property type="term" value="P:calcium-mediated signaling"/>
    <property type="evidence" value="ECO:0007669"/>
    <property type="project" value="TreeGrafter"/>
</dbReference>
<gene>
    <name evidence="10" type="ORF">WMY93_015543</name>
</gene>
<dbReference type="PRINTS" id="PR00237">
    <property type="entry name" value="GPCRRHODOPSN"/>
</dbReference>
<dbReference type="GO" id="GO:0006955">
    <property type="term" value="P:immune response"/>
    <property type="evidence" value="ECO:0007669"/>
    <property type="project" value="TreeGrafter"/>
</dbReference>
<protein>
    <recommendedName>
        <fullName evidence="9">G-protein coupled receptors family 1 profile domain-containing protein</fullName>
    </recommendedName>
</protein>
<dbReference type="PANTHER" id="PTHR10489">
    <property type="entry name" value="CELL ADHESION MOLECULE"/>
    <property type="match status" value="1"/>
</dbReference>
<dbReference type="PROSITE" id="PS50262">
    <property type="entry name" value="G_PROTEIN_RECEP_F1_2"/>
    <property type="match status" value="1"/>
</dbReference>
<dbReference type="AlphaFoldDB" id="A0AAW0P0Q4"/>
<dbReference type="GO" id="GO:0009897">
    <property type="term" value="C:external side of plasma membrane"/>
    <property type="evidence" value="ECO:0007669"/>
    <property type="project" value="TreeGrafter"/>
</dbReference>
<dbReference type="PANTHER" id="PTHR10489:SF946">
    <property type="entry name" value="LEUKOTRIENE B4 RECEPTOR 1-LIKE"/>
    <property type="match status" value="1"/>
</dbReference>
<dbReference type="GO" id="GO:0019957">
    <property type="term" value="F:C-C chemokine binding"/>
    <property type="evidence" value="ECO:0007669"/>
    <property type="project" value="TreeGrafter"/>
</dbReference>
<evidence type="ECO:0000256" key="7">
    <source>
        <dbReference type="ARBA" id="ARBA00023224"/>
    </source>
</evidence>
<evidence type="ECO:0000256" key="6">
    <source>
        <dbReference type="ARBA" id="ARBA00023170"/>
    </source>
</evidence>
<keyword evidence="6" id="KW-0675">Receptor</keyword>
<sequence length="100" mass="11482">MSLCFFVGFPGNLTVLILRPNWQQLSRLTQCLMMNLAFSDLLCLATLPVWIYDEFYGWTLGIVACKIVTFLVYCSIYSSLLTITALSVQRYMQFSPSNLY</sequence>
<evidence type="ECO:0000256" key="8">
    <source>
        <dbReference type="SAM" id="Phobius"/>
    </source>
</evidence>
<dbReference type="GO" id="GO:0016493">
    <property type="term" value="F:C-C chemokine receptor activity"/>
    <property type="evidence" value="ECO:0007669"/>
    <property type="project" value="TreeGrafter"/>
</dbReference>
<dbReference type="EMBL" id="JBBPFD010000011">
    <property type="protein sequence ID" value="KAK7906931.1"/>
    <property type="molecule type" value="Genomic_DNA"/>
</dbReference>
<dbReference type="InterPro" id="IPR000276">
    <property type="entry name" value="GPCR_Rhodpsn"/>
</dbReference>
<dbReference type="GO" id="GO:0060326">
    <property type="term" value="P:cell chemotaxis"/>
    <property type="evidence" value="ECO:0007669"/>
    <property type="project" value="TreeGrafter"/>
</dbReference>
<keyword evidence="4" id="KW-0297">G-protein coupled receptor</keyword>
<evidence type="ECO:0000313" key="10">
    <source>
        <dbReference type="EMBL" id="KAK7906931.1"/>
    </source>
</evidence>
<evidence type="ECO:0000256" key="4">
    <source>
        <dbReference type="ARBA" id="ARBA00023040"/>
    </source>
</evidence>
<evidence type="ECO:0000256" key="5">
    <source>
        <dbReference type="ARBA" id="ARBA00023136"/>
    </source>
</evidence>
<reference evidence="11" key="1">
    <citation type="submission" date="2024-04" db="EMBL/GenBank/DDBJ databases">
        <title>Salinicola lusitanus LLJ914,a marine bacterium isolated from the Okinawa Trough.</title>
        <authorList>
            <person name="Li J."/>
        </authorList>
    </citation>
    <scope>NUCLEOTIDE SEQUENCE [LARGE SCALE GENOMIC DNA]</scope>
</reference>
<organism evidence="10 11">
    <name type="scientific">Mugilogobius chulae</name>
    <name type="common">yellowstripe goby</name>
    <dbReference type="NCBI Taxonomy" id="88201"/>
    <lineage>
        <taxon>Eukaryota</taxon>
        <taxon>Metazoa</taxon>
        <taxon>Chordata</taxon>
        <taxon>Craniata</taxon>
        <taxon>Vertebrata</taxon>
        <taxon>Euteleostomi</taxon>
        <taxon>Actinopterygii</taxon>
        <taxon>Neopterygii</taxon>
        <taxon>Teleostei</taxon>
        <taxon>Neoteleostei</taxon>
        <taxon>Acanthomorphata</taxon>
        <taxon>Gobiaria</taxon>
        <taxon>Gobiiformes</taxon>
        <taxon>Gobioidei</taxon>
        <taxon>Gobiidae</taxon>
        <taxon>Gobionellinae</taxon>
        <taxon>Mugilogobius</taxon>
    </lineage>
</organism>
<dbReference type="Pfam" id="PF00001">
    <property type="entry name" value="7tm_1"/>
    <property type="match status" value="1"/>
</dbReference>
<keyword evidence="2 8" id="KW-0812">Transmembrane</keyword>
<keyword evidence="5 8" id="KW-0472">Membrane</keyword>
<dbReference type="Proteomes" id="UP001460270">
    <property type="component" value="Unassembled WGS sequence"/>
</dbReference>
<evidence type="ECO:0000256" key="3">
    <source>
        <dbReference type="ARBA" id="ARBA00022989"/>
    </source>
</evidence>
<proteinExistence type="predicted"/>